<evidence type="ECO:0000256" key="8">
    <source>
        <dbReference type="SAM" id="Phobius"/>
    </source>
</evidence>
<gene>
    <name evidence="10" type="ORF">HCJ92_03770</name>
</gene>
<keyword evidence="4 8" id="KW-0812">Transmembrane</keyword>
<sequence>MCSSCGVPAHVPPPPAARASAPAPGASRGSAAVPPVGDGTGGAPAPRRFAALRNPDCRPYLFGTGLAMMADNVEHVITYWVLWQVFESPALTGFQVISHWLPFLLLSVWFGGLADRFDCRRVVQAAQLLFMAVSAAWGVLFLTDSLTMWAACVLLVLHGVAGSLWTPGEQLLLYDFVGPRELPSAVRLNATFRNLGVLCGPVVGSVLLIGLGPTAGIFVNVLFYLPLTLFLLRTRFTGHTRGGGGRPRVGLVESLRVLREVRGDRTLVSMIALAGLASLFVGSSLGAVMPVFVDDFGLSDAGLAYGMLLLASGVGGVIGGVLLEATGRIRPSVRAAVASTALYGAAVLGFALTRSFPLALVLLLAGGVANLASMSIGQTIVQLRAPDGARGRVLGLYGMSANGLRVGSGLTVGVLGAAAGMRWSLGVSAAALCAGTALVAVLTRRSREAPEGADDEAPGS</sequence>
<evidence type="ECO:0000256" key="7">
    <source>
        <dbReference type="SAM" id="MobiDB-lite"/>
    </source>
</evidence>
<keyword evidence="11" id="KW-1185">Reference proteome</keyword>
<evidence type="ECO:0000313" key="10">
    <source>
        <dbReference type="EMBL" id="NJP65424.1"/>
    </source>
</evidence>
<evidence type="ECO:0000256" key="5">
    <source>
        <dbReference type="ARBA" id="ARBA00022989"/>
    </source>
</evidence>
<keyword evidence="5 8" id="KW-1133">Transmembrane helix</keyword>
<feature type="transmembrane region" description="Helical" evidence="8">
    <location>
        <begin position="358"/>
        <end position="381"/>
    </location>
</feature>
<evidence type="ECO:0000256" key="1">
    <source>
        <dbReference type="ARBA" id="ARBA00004651"/>
    </source>
</evidence>
<dbReference type="Gene3D" id="1.20.1250.20">
    <property type="entry name" value="MFS general substrate transporter like domains"/>
    <property type="match status" value="1"/>
</dbReference>
<comment type="caution">
    <text evidence="10">The sequence shown here is derived from an EMBL/GenBank/DDBJ whole genome shotgun (WGS) entry which is preliminary data.</text>
</comment>
<name>A0ABX1ADX7_9ACTN</name>
<reference evidence="10 11" key="1">
    <citation type="submission" date="2020-03" db="EMBL/GenBank/DDBJ databases">
        <title>Draft genome of Streptomyces sp. ventii, isolated from the Axial Seamount in the Pacific Ocean, and resequencing of the two type strains Streptomyces lonarensis strain NCL 716 and Streptomyces bohaiensis strain 11A07.</title>
        <authorList>
            <person name="Loughran R.M."/>
            <person name="Pfannmuller K.M."/>
            <person name="Wasson B.J."/>
            <person name="Deadmond M.C."/>
            <person name="Paddock B.E."/>
            <person name="Koyack M.J."/>
            <person name="Gallegos D.A."/>
            <person name="Mitchell E.A."/>
            <person name="Ushijima B."/>
            <person name="Saw J.H."/>
            <person name="Mcphail K.L."/>
            <person name="Videau P."/>
        </authorList>
    </citation>
    <scope>NUCLEOTIDE SEQUENCE [LARGE SCALE GENOMIC DNA]</scope>
    <source>
        <strain evidence="11">5675061</strain>
    </source>
</reference>
<feature type="domain" description="Major facilitator superfamily (MFS) profile" evidence="9">
    <location>
        <begin position="267"/>
        <end position="460"/>
    </location>
</feature>
<evidence type="ECO:0000256" key="2">
    <source>
        <dbReference type="ARBA" id="ARBA00022448"/>
    </source>
</evidence>
<feature type="region of interest" description="Disordered" evidence="7">
    <location>
        <begin position="13"/>
        <end position="47"/>
    </location>
</feature>
<keyword evidence="3" id="KW-1003">Cell membrane</keyword>
<dbReference type="CDD" id="cd06173">
    <property type="entry name" value="MFS_MefA_like"/>
    <property type="match status" value="1"/>
</dbReference>
<feature type="transmembrane region" description="Helical" evidence="8">
    <location>
        <begin position="90"/>
        <end position="110"/>
    </location>
</feature>
<accession>A0ABX1ADX7</accession>
<feature type="compositionally biased region" description="Low complexity" evidence="7">
    <location>
        <begin position="17"/>
        <end position="35"/>
    </location>
</feature>
<evidence type="ECO:0000256" key="3">
    <source>
        <dbReference type="ARBA" id="ARBA00022475"/>
    </source>
</evidence>
<dbReference type="InterPro" id="IPR036259">
    <property type="entry name" value="MFS_trans_sf"/>
</dbReference>
<dbReference type="InterPro" id="IPR020846">
    <property type="entry name" value="MFS_dom"/>
</dbReference>
<dbReference type="PROSITE" id="PS50850">
    <property type="entry name" value="MFS"/>
    <property type="match status" value="1"/>
</dbReference>
<feature type="transmembrane region" description="Helical" evidence="8">
    <location>
        <begin position="423"/>
        <end position="442"/>
    </location>
</feature>
<evidence type="ECO:0000256" key="4">
    <source>
        <dbReference type="ARBA" id="ARBA00022692"/>
    </source>
</evidence>
<comment type="subcellular location">
    <subcellularLocation>
        <location evidence="1">Cell membrane</location>
        <topology evidence="1">Multi-pass membrane protein</topology>
    </subcellularLocation>
</comment>
<dbReference type="InterPro" id="IPR010290">
    <property type="entry name" value="TM_effector"/>
</dbReference>
<dbReference type="PANTHER" id="PTHR23513:SF11">
    <property type="entry name" value="STAPHYLOFERRIN A TRANSPORTER"/>
    <property type="match status" value="1"/>
</dbReference>
<proteinExistence type="predicted"/>
<dbReference type="EMBL" id="JAAVJB010000015">
    <property type="protein sequence ID" value="NJP65424.1"/>
    <property type="molecule type" value="Genomic_DNA"/>
</dbReference>
<feature type="transmembrane region" description="Helical" evidence="8">
    <location>
        <begin position="304"/>
        <end position="323"/>
    </location>
</feature>
<evidence type="ECO:0000313" key="11">
    <source>
        <dbReference type="Proteomes" id="UP000746503"/>
    </source>
</evidence>
<organism evidence="10 11">
    <name type="scientific">Streptomyces spiramenti</name>
    <dbReference type="NCBI Taxonomy" id="2720606"/>
    <lineage>
        <taxon>Bacteria</taxon>
        <taxon>Bacillati</taxon>
        <taxon>Actinomycetota</taxon>
        <taxon>Actinomycetes</taxon>
        <taxon>Kitasatosporales</taxon>
        <taxon>Streptomycetaceae</taxon>
        <taxon>Streptomyces</taxon>
    </lineage>
</organism>
<dbReference type="PANTHER" id="PTHR23513">
    <property type="entry name" value="INTEGRAL MEMBRANE EFFLUX PROTEIN-RELATED"/>
    <property type="match status" value="1"/>
</dbReference>
<keyword evidence="2" id="KW-0813">Transport</keyword>
<dbReference type="Pfam" id="PF05977">
    <property type="entry name" value="MFS_3"/>
    <property type="match status" value="1"/>
</dbReference>
<dbReference type="SUPFAM" id="SSF103473">
    <property type="entry name" value="MFS general substrate transporter"/>
    <property type="match status" value="1"/>
</dbReference>
<feature type="transmembrane region" description="Helical" evidence="8">
    <location>
        <begin position="393"/>
        <end position="417"/>
    </location>
</feature>
<protein>
    <submittedName>
        <fullName evidence="10">MFS transporter</fullName>
    </submittedName>
</protein>
<evidence type="ECO:0000256" key="6">
    <source>
        <dbReference type="ARBA" id="ARBA00023136"/>
    </source>
</evidence>
<keyword evidence="6 8" id="KW-0472">Membrane</keyword>
<dbReference type="RefSeq" id="WP_167931950.1">
    <property type="nucleotide sequence ID" value="NZ_JAAVJB010000015.1"/>
</dbReference>
<feature type="transmembrane region" description="Helical" evidence="8">
    <location>
        <begin position="215"/>
        <end position="232"/>
    </location>
</feature>
<evidence type="ECO:0000259" key="9">
    <source>
        <dbReference type="PROSITE" id="PS50850"/>
    </source>
</evidence>
<dbReference type="Proteomes" id="UP000746503">
    <property type="component" value="Unassembled WGS sequence"/>
</dbReference>
<feature type="transmembrane region" description="Helical" evidence="8">
    <location>
        <begin position="266"/>
        <end position="292"/>
    </location>
</feature>
<feature type="transmembrane region" description="Helical" evidence="8">
    <location>
        <begin position="335"/>
        <end position="352"/>
    </location>
</feature>